<dbReference type="Pfam" id="PF00092">
    <property type="entry name" value="VWA"/>
    <property type="match status" value="1"/>
</dbReference>
<proteinExistence type="predicted"/>
<name>A0A821VP01_9BILA</name>
<accession>A0A821VP01</accession>
<dbReference type="SUPFAM" id="SSF57850">
    <property type="entry name" value="RING/U-box"/>
    <property type="match status" value="1"/>
</dbReference>
<dbReference type="EMBL" id="CAJOBR010014796">
    <property type="protein sequence ID" value="CAF4911889.1"/>
    <property type="molecule type" value="Genomic_DNA"/>
</dbReference>
<dbReference type="CDD" id="cd16655">
    <property type="entry name" value="RING-Ubox_WDSUB1-like"/>
    <property type="match status" value="1"/>
</dbReference>
<dbReference type="Proteomes" id="UP000663848">
    <property type="component" value="Unassembled WGS sequence"/>
</dbReference>
<dbReference type="GO" id="GO:0004842">
    <property type="term" value="F:ubiquitin-protein transferase activity"/>
    <property type="evidence" value="ECO:0007669"/>
    <property type="project" value="InterPro"/>
</dbReference>
<dbReference type="GO" id="GO:0016567">
    <property type="term" value="P:protein ubiquitination"/>
    <property type="evidence" value="ECO:0007669"/>
    <property type="project" value="InterPro"/>
</dbReference>
<dbReference type="InterPro" id="IPR002035">
    <property type="entry name" value="VWF_A"/>
</dbReference>
<dbReference type="SUPFAM" id="SSF53300">
    <property type="entry name" value="vWA-like"/>
    <property type="match status" value="1"/>
</dbReference>
<dbReference type="AlphaFoldDB" id="A0A821VP01"/>
<dbReference type="PROSITE" id="PS51698">
    <property type="entry name" value="U_BOX"/>
    <property type="match status" value="1"/>
</dbReference>
<dbReference type="PANTHER" id="PTHR46573">
    <property type="entry name" value="WD REPEAT, SAM AND U-BOX DOMAIN-CONTAINING PROTEIN 1"/>
    <property type="match status" value="1"/>
</dbReference>
<feature type="non-terminal residue" evidence="2">
    <location>
        <position position="1"/>
    </location>
</feature>
<sequence length="337" mass="36652">MCEPSETFICPITHELMVDPVIDGDGNSYERGAIEDWLQRNGTSPITRVPLLASDLRPNRALKTAIYEYRRSIQSNDQLTAAPLNNLTSYEFTASGNYIDGFVHISIQPPLQANGDLTAESTGWTKSIRKYTADLVKRCTAKKRLASSRLLEEQNLDENLDVNRSPCDICCVVDISGSMATASEIQNDANENAKILFQLTNMTADGKSSALAALARLTSDGDTNLWSGMQTGLEVLSKGQRAIGSNAALFLLTDGCPNVEPLRGHLPTLEKFKHKTNFTCTISTFGFGYDLDSKLLEEIAMLGNSGSYAFIPDGSFVGTIFVNAMTTLLATVATNVQ</sequence>
<comment type="caution">
    <text evidence="2">The sequence shown here is derived from an EMBL/GenBank/DDBJ whole genome shotgun (WGS) entry which is preliminary data.</text>
</comment>
<dbReference type="Gene3D" id="3.40.50.410">
    <property type="entry name" value="von Willebrand factor, type A domain"/>
    <property type="match status" value="1"/>
</dbReference>
<reference evidence="2" key="1">
    <citation type="submission" date="2021-02" db="EMBL/GenBank/DDBJ databases">
        <authorList>
            <person name="Nowell W R."/>
        </authorList>
    </citation>
    <scope>NUCLEOTIDE SEQUENCE</scope>
</reference>
<dbReference type="InterPro" id="IPR013083">
    <property type="entry name" value="Znf_RING/FYVE/PHD"/>
</dbReference>
<dbReference type="InterPro" id="IPR036465">
    <property type="entry name" value="vWFA_dom_sf"/>
</dbReference>
<dbReference type="SMART" id="SM00504">
    <property type="entry name" value="Ubox"/>
    <property type="match status" value="1"/>
</dbReference>
<dbReference type="InterPro" id="IPR052085">
    <property type="entry name" value="WD-SAM-U-box"/>
</dbReference>
<dbReference type="Gene3D" id="3.30.40.10">
    <property type="entry name" value="Zinc/RING finger domain, C3HC4 (zinc finger)"/>
    <property type="match status" value="1"/>
</dbReference>
<dbReference type="Pfam" id="PF04564">
    <property type="entry name" value="U-box"/>
    <property type="match status" value="1"/>
</dbReference>
<dbReference type="InterPro" id="IPR003613">
    <property type="entry name" value="Ubox_domain"/>
</dbReference>
<feature type="domain" description="U-box" evidence="1">
    <location>
        <begin position="3"/>
        <end position="76"/>
    </location>
</feature>
<evidence type="ECO:0000259" key="1">
    <source>
        <dbReference type="PROSITE" id="PS51698"/>
    </source>
</evidence>
<dbReference type="PANTHER" id="PTHR46573:SF1">
    <property type="entry name" value="WD REPEAT, SAM AND U-BOX DOMAIN-CONTAINING PROTEIN 1"/>
    <property type="match status" value="1"/>
</dbReference>
<evidence type="ECO:0000313" key="2">
    <source>
        <dbReference type="EMBL" id="CAF4911889.1"/>
    </source>
</evidence>
<protein>
    <recommendedName>
        <fullName evidence="1">U-box domain-containing protein</fullName>
    </recommendedName>
</protein>
<organism evidence="2 3">
    <name type="scientific">Rotaria socialis</name>
    <dbReference type="NCBI Taxonomy" id="392032"/>
    <lineage>
        <taxon>Eukaryota</taxon>
        <taxon>Metazoa</taxon>
        <taxon>Spiralia</taxon>
        <taxon>Gnathifera</taxon>
        <taxon>Rotifera</taxon>
        <taxon>Eurotatoria</taxon>
        <taxon>Bdelloidea</taxon>
        <taxon>Philodinida</taxon>
        <taxon>Philodinidae</taxon>
        <taxon>Rotaria</taxon>
    </lineage>
</organism>
<gene>
    <name evidence="2" type="ORF">QYT958_LOCUS31170</name>
</gene>
<evidence type="ECO:0000313" key="3">
    <source>
        <dbReference type="Proteomes" id="UP000663848"/>
    </source>
</evidence>